<feature type="compositionally biased region" description="Acidic residues" evidence="1">
    <location>
        <begin position="165"/>
        <end position="178"/>
    </location>
</feature>
<feature type="compositionally biased region" description="Basic and acidic residues" evidence="1">
    <location>
        <begin position="42"/>
        <end position="54"/>
    </location>
</feature>
<proteinExistence type="predicted"/>
<feature type="compositionally biased region" description="Basic and acidic residues" evidence="1">
    <location>
        <begin position="72"/>
        <end position="81"/>
    </location>
</feature>
<sequence>MANTENTENREEFVYTAKRKPDLARPEPEPEPEGEGEGEGEGGDRSSKSLKLEPLDNPNHAGGDGNHSAEAPVREEKRADAVVEEEEEEDDDFDDDDDDDDDEDDDEEEEEDGDDEGDEVDVKGKGVMKDDKGKGKLIVEEGEEEGSGDSSSDDYGNAGVRSESDSDLSDDPLAEVDLDNILPSRTRRRTARPGVFIAGDRKDGGDDDRS</sequence>
<feature type="compositionally biased region" description="Basic and acidic residues" evidence="1">
    <location>
        <begin position="120"/>
        <end position="139"/>
    </location>
</feature>
<feature type="compositionally biased region" description="Acidic residues" evidence="1">
    <location>
        <begin position="29"/>
        <end position="41"/>
    </location>
</feature>
<dbReference type="PANTHER" id="PTHR36899">
    <property type="entry name" value="OS04G0395700 PROTEIN"/>
    <property type="match status" value="1"/>
</dbReference>
<feature type="compositionally biased region" description="Acidic residues" evidence="1">
    <location>
        <begin position="82"/>
        <end position="119"/>
    </location>
</feature>
<feature type="compositionally biased region" description="Basic and acidic residues" evidence="1">
    <location>
        <begin position="199"/>
        <end position="210"/>
    </location>
</feature>
<feature type="compositionally biased region" description="Basic and acidic residues" evidence="1">
    <location>
        <begin position="7"/>
        <end position="28"/>
    </location>
</feature>
<protein>
    <submittedName>
        <fullName evidence="2">Uncharacterized protein</fullName>
    </submittedName>
</protein>
<name>A0ABD3K611_EUCGL</name>
<evidence type="ECO:0000313" key="2">
    <source>
        <dbReference type="EMBL" id="KAL3731100.1"/>
    </source>
</evidence>
<keyword evidence="3" id="KW-1185">Reference proteome</keyword>
<evidence type="ECO:0000313" key="3">
    <source>
        <dbReference type="Proteomes" id="UP001634007"/>
    </source>
</evidence>
<dbReference type="PANTHER" id="PTHR36899:SF3">
    <property type="entry name" value="F13K23.8 PROTEIN"/>
    <property type="match status" value="1"/>
</dbReference>
<evidence type="ECO:0000256" key="1">
    <source>
        <dbReference type="SAM" id="MobiDB-lite"/>
    </source>
</evidence>
<dbReference type="Proteomes" id="UP001634007">
    <property type="component" value="Unassembled WGS sequence"/>
</dbReference>
<gene>
    <name evidence="2" type="ORF">ACJRO7_028037</name>
</gene>
<reference evidence="2 3" key="1">
    <citation type="submission" date="2024-11" db="EMBL/GenBank/DDBJ databases">
        <title>Chromosome-level genome assembly of Eucalyptus globulus Labill. provides insights into its genome evolution.</title>
        <authorList>
            <person name="Li X."/>
        </authorList>
    </citation>
    <scope>NUCLEOTIDE SEQUENCE [LARGE SCALE GENOMIC DNA]</scope>
    <source>
        <strain evidence="2">CL2024</strain>
        <tissue evidence="2">Fresh tender leaves</tissue>
    </source>
</reference>
<accession>A0ABD3K611</accession>
<organism evidence="2 3">
    <name type="scientific">Eucalyptus globulus</name>
    <name type="common">Tasmanian blue gum</name>
    <dbReference type="NCBI Taxonomy" id="34317"/>
    <lineage>
        <taxon>Eukaryota</taxon>
        <taxon>Viridiplantae</taxon>
        <taxon>Streptophyta</taxon>
        <taxon>Embryophyta</taxon>
        <taxon>Tracheophyta</taxon>
        <taxon>Spermatophyta</taxon>
        <taxon>Magnoliopsida</taxon>
        <taxon>eudicotyledons</taxon>
        <taxon>Gunneridae</taxon>
        <taxon>Pentapetalae</taxon>
        <taxon>rosids</taxon>
        <taxon>malvids</taxon>
        <taxon>Myrtales</taxon>
        <taxon>Myrtaceae</taxon>
        <taxon>Myrtoideae</taxon>
        <taxon>Eucalypteae</taxon>
        <taxon>Eucalyptus</taxon>
    </lineage>
</organism>
<feature type="region of interest" description="Disordered" evidence="1">
    <location>
        <begin position="1"/>
        <end position="210"/>
    </location>
</feature>
<dbReference type="AlphaFoldDB" id="A0ABD3K611"/>
<dbReference type="EMBL" id="JBJKBG010000007">
    <property type="protein sequence ID" value="KAL3731100.1"/>
    <property type="molecule type" value="Genomic_DNA"/>
</dbReference>
<comment type="caution">
    <text evidence="2">The sequence shown here is derived from an EMBL/GenBank/DDBJ whole genome shotgun (WGS) entry which is preliminary data.</text>
</comment>